<evidence type="ECO:0000313" key="2">
    <source>
        <dbReference type="EMBL" id="MBH0112888.1"/>
    </source>
</evidence>
<comment type="caution">
    <text evidence="2">The sequence shown here is derived from an EMBL/GenBank/DDBJ whole genome shotgun (WGS) entry which is preliminary data.</text>
</comment>
<evidence type="ECO:0000313" key="3">
    <source>
        <dbReference type="Proteomes" id="UP000617634"/>
    </source>
</evidence>
<protein>
    <submittedName>
        <fullName evidence="2">Uncharacterized protein</fullName>
    </submittedName>
</protein>
<sequence length="83" mass="9320">MSKGGWQRPLVDATVLWMAVFPVLSIFADLLRARSLNLSGATYFWAYAFRGDWGRIIVNLGLLAIFVVLTAAILRFTGRRLFA</sequence>
<dbReference type="RefSeq" id="WP_197162716.1">
    <property type="nucleotide sequence ID" value="NZ_JADZGI010000001.1"/>
</dbReference>
<dbReference type="EMBL" id="JADZGI010000001">
    <property type="protein sequence ID" value="MBH0112888.1"/>
    <property type="molecule type" value="Genomic_DNA"/>
</dbReference>
<name>A0A931HCD3_9SPHN</name>
<keyword evidence="1" id="KW-0472">Membrane</keyword>
<reference evidence="2" key="1">
    <citation type="submission" date="2020-11" db="EMBL/GenBank/DDBJ databases">
        <title>Novosphingobium aureum sp. nov., a marine bacterium isolated from sediment of a salt flat.</title>
        <authorList>
            <person name="Yoo Y."/>
            <person name="Kim J.-J."/>
        </authorList>
    </citation>
    <scope>NUCLEOTIDE SEQUENCE</scope>
    <source>
        <strain evidence="2">YJ-S2-02</strain>
    </source>
</reference>
<dbReference type="AlphaFoldDB" id="A0A931HCD3"/>
<feature type="transmembrane region" description="Helical" evidence="1">
    <location>
        <begin position="53"/>
        <end position="74"/>
    </location>
</feature>
<gene>
    <name evidence="2" type="ORF">I5E68_07980</name>
</gene>
<accession>A0A931HCD3</accession>
<dbReference type="Proteomes" id="UP000617634">
    <property type="component" value="Unassembled WGS sequence"/>
</dbReference>
<organism evidence="2 3">
    <name type="scientific">Novosphingobium aureum</name>
    <dbReference type="NCBI Taxonomy" id="2792964"/>
    <lineage>
        <taxon>Bacteria</taxon>
        <taxon>Pseudomonadati</taxon>
        <taxon>Pseudomonadota</taxon>
        <taxon>Alphaproteobacteria</taxon>
        <taxon>Sphingomonadales</taxon>
        <taxon>Sphingomonadaceae</taxon>
        <taxon>Novosphingobium</taxon>
    </lineage>
</organism>
<keyword evidence="1" id="KW-0812">Transmembrane</keyword>
<keyword evidence="3" id="KW-1185">Reference proteome</keyword>
<proteinExistence type="predicted"/>
<keyword evidence="1" id="KW-1133">Transmembrane helix</keyword>
<feature type="transmembrane region" description="Helical" evidence="1">
    <location>
        <begin position="12"/>
        <end position="33"/>
    </location>
</feature>
<evidence type="ECO:0000256" key="1">
    <source>
        <dbReference type="SAM" id="Phobius"/>
    </source>
</evidence>